<dbReference type="SUPFAM" id="SSF55811">
    <property type="entry name" value="Nudix"/>
    <property type="match status" value="1"/>
</dbReference>
<gene>
    <name evidence="2" type="ORF">PC9H_011509</name>
</gene>
<evidence type="ECO:0000313" key="2">
    <source>
        <dbReference type="EMBL" id="KAF7420990.1"/>
    </source>
</evidence>
<feature type="compositionally biased region" description="Polar residues" evidence="1">
    <location>
        <begin position="1"/>
        <end position="19"/>
    </location>
</feature>
<dbReference type="AlphaFoldDB" id="A0A8H6ZLM0"/>
<dbReference type="GeneID" id="59381327"/>
<dbReference type="Gene3D" id="3.90.79.10">
    <property type="entry name" value="Nucleoside Triphosphate Pyrophosphohydrolase"/>
    <property type="match status" value="1"/>
</dbReference>
<organism evidence="2 3">
    <name type="scientific">Pleurotus ostreatus</name>
    <name type="common">Oyster mushroom</name>
    <name type="synonym">White-rot fungus</name>
    <dbReference type="NCBI Taxonomy" id="5322"/>
    <lineage>
        <taxon>Eukaryota</taxon>
        <taxon>Fungi</taxon>
        <taxon>Dikarya</taxon>
        <taxon>Basidiomycota</taxon>
        <taxon>Agaricomycotina</taxon>
        <taxon>Agaricomycetes</taxon>
        <taxon>Agaricomycetidae</taxon>
        <taxon>Agaricales</taxon>
        <taxon>Pleurotineae</taxon>
        <taxon>Pleurotaceae</taxon>
        <taxon>Pleurotus</taxon>
    </lineage>
</organism>
<sequence>MSTHSGNVASNCANSSRAQSPELSPSPPFELSENSTPSVPDSFWCSGDFMLGAGMVIFQDVTWKIVICYETKKHFYFLPRGRKDLGETIEHTALREGWEEVSWIRPFRR</sequence>
<dbReference type="VEuPathDB" id="FungiDB:PC9H_011509"/>
<name>A0A8H6ZLM0_PLEOS</name>
<protein>
    <recommendedName>
        <fullName evidence="4">Nudix hydrolase domain-containing protein</fullName>
    </recommendedName>
</protein>
<dbReference type="RefSeq" id="XP_036626848.1">
    <property type="nucleotide sequence ID" value="XM_036780993.1"/>
</dbReference>
<accession>A0A8H6ZLM0</accession>
<keyword evidence="3" id="KW-1185">Reference proteome</keyword>
<evidence type="ECO:0008006" key="4">
    <source>
        <dbReference type="Google" id="ProtNLM"/>
    </source>
</evidence>
<dbReference type="OrthoDB" id="276276at2759"/>
<evidence type="ECO:0000256" key="1">
    <source>
        <dbReference type="SAM" id="MobiDB-lite"/>
    </source>
</evidence>
<dbReference type="CDD" id="cd02883">
    <property type="entry name" value="NUDIX_Hydrolase"/>
    <property type="match status" value="1"/>
</dbReference>
<dbReference type="EMBL" id="JACETU010000009">
    <property type="protein sequence ID" value="KAF7420990.1"/>
    <property type="molecule type" value="Genomic_DNA"/>
</dbReference>
<feature type="region of interest" description="Disordered" evidence="1">
    <location>
        <begin position="1"/>
        <end position="38"/>
    </location>
</feature>
<dbReference type="Proteomes" id="UP000623687">
    <property type="component" value="Unassembled WGS sequence"/>
</dbReference>
<evidence type="ECO:0000313" key="3">
    <source>
        <dbReference type="Proteomes" id="UP000623687"/>
    </source>
</evidence>
<reference evidence="2" key="1">
    <citation type="submission" date="2019-07" db="EMBL/GenBank/DDBJ databases">
        <authorList>
            <person name="Palmer J.M."/>
        </authorList>
    </citation>
    <scope>NUCLEOTIDE SEQUENCE</scope>
    <source>
        <strain evidence="2">PC9</strain>
    </source>
</reference>
<proteinExistence type="predicted"/>
<comment type="caution">
    <text evidence="2">The sequence shown here is derived from an EMBL/GenBank/DDBJ whole genome shotgun (WGS) entry which is preliminary data.</text>
</comment>
<dbReference type="InterPro" id="IPR015797">
    <property type="entry name" value="NUDIX_hydrolase-like_dom_sf"/>
</dbReference>